<gene>
    <name evidence="2" type="ORF">BS50DRAFT_621930</name>
</gene>
<dbReference type="AlphaFoldDB" id="A0A2T2NLS4"/>
<dbReference type="PANTHER" id="PTHR38886">
    <property type="entry name" value="SESA DOMAIN-CONTAINING PROTEIN"/>
    <property type="match status" value="1"/>
</dbReference>
<name>A0A2T2NLS4_CORCC</name>
<evidence type="ECO:0000313" key="3">
    <source>
        <dbReference type="Proteomes" id="UP000240883"/>
    </source>
</evidence>
<keyword evidence="3" id="KW-1185">Reference proteome</keyword>
<reference evidence="2 3" key="1">
    <citation type="journal article" date="2018" name="Front. Microbiol.">
        <title>Genome-Wide Analysis of Corynespora cassiicola Leaf Fall Disease Putative Effectors.</title>
        <authorList>
            <person name="Lopez D."/>
            <person name="Ribeiro S."/>
            <person name="Label P."/>
            <person name="Fumanal B."/>
            <person name="Venisse J.S."/>
            <person name="Kohler A."/>
            <person name="de Oliveira R.R."/>
            <person name="Labutti K."/>
            <person name="Lipzen A."/>
            <person name="Lail K."/>
            <person name="Bauer D."/>
            <person name="Ohm R.A."/>
            <person name="Barry K.W."/>
            <person name="Spatafora J."/>
            <person name="Grigoriev I.V."/>
            <person name="Martin F.M."/>
            <person name="Pujade-Renaud V."/>
        </authorList>
    </citation>
    <scope>NUCLEOTIDE SEQUENCE [LARGE SCALE GENOMIC DNA]</scope>
    <source>
        <strain evidence="2 3">Philippines</strain>
    </source>
</reference>
<protein>
    <recommendedName>
        <fullName evidence="1">Ubiquitin-like domain-containing protein</fullName>
    </recommendedName>
</protein>
<sequence length="445" mass="49957">MSFGFSVGDFIAVGKLIADIVGSLRDVGGASSEYQELLRELDSLRRGLECVEKLRSPDYDGIKCAALACRHPLEEFFQKVRKFEKSLGTGKSDGHVRDAVKKIQFSFGKSNDVRRLCDYLNLHMGSINMMLMSHGLDLLQLASDKAEDNQMVLKSMLEDSHSITVEIQAIQRKQGLIIEENRLALSRLLDIVGGDTTARLKSLTDMVLSFGVKMNEVYSIILDIRTHLSSSQSPDARFGFFQEPVKVEDALGRDFLFPSEYSYEELEAIIRVRFKNGPGHELVEYGHWDFYDRKRSTCVSSSDSPIGLLPGTDLKMVMILATWGDSHIVTTDEVVSLCPMPRCRSTRTKSVIGGGVQCCECNVWFEDLTKNDEGNDAIDEGLIIKALNSAIRKRRFFGFLFYINSLNQAELFRSIMLANRRAPHYIIQCLLHSKKVLSEIGSIPA</sequence>
<dbReference type="Pfam" id="PF22893">
    <property type="entry name" value="ULD_2"/>
    <property type="match status" value="1"/>
</dbReference>
<dbReference type="InterPro" id="IPR054464">
    <property type="entry name" value="ULD_fung"/>
</dbReference>
<dbReference type="EMBL" id="KZ678136">
    <property type="protein sequence ID" value="PSN66216.1"/>
    <property type="molecule type" value="Genomic_DNA"/>
</dbReference>
<dbReference type="OrthoDB" id="3045089at2759"/>
<evidence type="ECO:0000259" key="1">
    <source>
        <dbReference type="Pfam" id="PF22893"/>
    </source>
</evidence>
<feature type="domain" description="Ubiquitin-like" evidence="1">
    <location>
        <begin position="242"/>
        <end position="320"/>
    </location>
</feature>
<accession>A0A2T2NLS4</accession>
<evidence type="ECO:0000313" key="2">
    <source>
        <dbReference type="EMBL" id="PSN66216.1"/>
    </source>
</evidence>
<dbReference type="PANTHER" id="PTHR38886:SF1">
    <property type="entry name" value="NACHT-NTPASE AND P-LOOP NTPASES N-TERMINAL DOMAIN-CONTAINING PROTEIN"/>
    <property type="match status" value="1"/>
</dbReference>
<proteinExistence type="predicted"/>
<dbReference type="STRING" id="1448308.A0A2T2NLS4"/>
<organism evidence="2 3">
    <name type="scientific">Corynespora cassiicola Philippines</name>
    <dbReference type="NCBI Taxonomy" id="1448308"/>
    <lineage>
        <taxon>Eukaryota</taxon>
        <taxon>Fungi</taxon>
        <taxon>Dikarya</taxon>
        <taxon>Ascomycota</taxon>
        <taxon>Pezizomycotina</taxon>
        <taxon>Dothideomycetes</taxon>
        <taxon>Pleosporomycetidae</taxon>
        <taxon>Pleosporales</taxon>
        <taxon>Corynesporascaceae</taxon>
        <taxon>Corynespora</taxon>
    </lineage>
</organism>
<dbReference type="Proteomes" id="UP000240883">
    <property type="component" value="Unassembled WGS sequence"/>
</dbReference>